<accession>A0AAE3NSX2</accession>
<name>A0AAE3NSX2_9RHOB</name>
<dbReference type="EMBL" id="JARGYC010000119">
    <property type="protein sequence ID" value="MDF0603693.1"/>
    <property type="molecule type" value="Genomic_DNA"/>
</dbReference>
<dbReference type="Proteomes" id="UP001220964">
    <property type="component" value="Unassembled WGS sequence"/>
</dbReference>
<dbReference type="RefSeq" id="WP_275569808.1">
    <property type="nucleotide sequence ID" value="NZ_JARGYC010000119.1"/>
</dbReference>
<evidence type="ECO:0000313" key="1">
    <source>
        <dbReference type="EMBL" id="MDF0603693.1"/>
    </source>
</evidence>
<gene>
    <name evidence="1" type="ORF">P1J78_23490</name>
</gene>
<dbReference type="AlphaFoldDB" id="A0AAE3NSX2"/>
<proteinExistence type="predicted"/>
<organism evidence="1 2">
    <name type="scientific">Psychromarinibacter sediminicola</name>
    <dbReference type="NCBI Taxonomy" id="3033385"/>
    <lineage>
        <taxon>Bacteria</taxon>
        <taxon>Pseudomonadati</taxon>
        <taxon>Pseudomonadota</taxon>
        <taxon>Alphaproteobacteria</taxon>
        <taxon>Rhodobacterales</taxon>
        <taxon>Paracoccaceae</taxon>
        <taxon>Psychromarinibacter</taxon>
    </lineage>
</organism>
<sequence length="70" mass="7941">MSMMTAEGRPHTDSNAVARLLHAVAAPFRMIGEARDRMLAFEALDRKTDAELARMGLRREEIARRVFGLR</sequence>
<keyword evidence="2" id="KW-1185">Reference proteome</keyword>
<evidence type="ECO:0000313" key="2">
    <source>
        <dbReference type="Proteomes" id="UP001220964"/>
    </source>
</evidence>
<protein>
    <submittedName>
        <fullName evidence="1">DUF1127 domain-containing protein</fullName>
    </submittedName>
</protein>
<comment type="caution">
    <text evidence="1">The sequence shown here is derived from an EMBL/GenBank/DDBJ whole genome shotgun (WGS) entry which is preliminary data.</text>
</comment>
<reference evidence="1" key="1">
    <citation type="submission" date="2023-03" db="EMBL/GenBank/DDBJ databases">
        <title>Multiphase analysis and comparison of six strains from genera Psychromarinibacter, Lutimaribacter, and Maritimibacter, including a novel species: Psychromarinibacter sediminicola sp. nov.</title>
        <authorList>
            <person name="Wang Y.-H."/>
            <person name="Ye M.-Q."/>
            <person name="Du Z.-J."/>
        </authorList>
    </citation>
    <scope>NUCLEOTIDE SEQUENCE</scope>
    <source>
        <strain evidence="1">C21-152</strain>
    </source>
</reference>